<feature type="transmembrane region" description="Helical" evidence="1">
    <location>
        <begin position="20"/>
        <end position="50"/>
    </location>
</feature>
<proteinExistence type="predicted"/>
<dbReference type="OrthoDB" id="4774950at2"/>
<dbReference type="Proteomes" id="UP000250462">
    <property type="component" value="Unassembled WGS sequence"/>
</dbReference>
<reference evidence="2 3" key="1">
    <citation type="submission" date="2018-06" db="EMBL/GenBank/DDBJ databases">
        <title>Phytoactinopolyspora halophila sp. nov., a novel halophilic actinomycete isolated from a saline soil in China.</title>
        <authorList>
            <person name="Tang S.-K."/>
        </authorList>
    </citation>
    <scope>NUCLEOTIDE SEQUENCE [LARGE SCALE GENOMIC DNA]</scope>
    <source>
        <strain evidence="2 3">YIM 96934</strain>
    </source>
</reference>
<evidence type="ECO:0000313" key="3">
    <source>
        <dbReference type="Proteomes" id="UP000250462"/>
    </source>
</evidence>
<feature type="transmembrane region" description="Helical" evidence="1">
    <location>
        <begin position="62"/>
        <end position="84"/>
    </location>
</feature>
<protein>
    <recommendedName>
        <fullName evidence="4">Integral membrane protein</fullName>
    </recommendedName>
</protein>
<evidence type="ECO:0008006" key="4">
    <source>
        <dbReference type="Google" id="ProtNLM"/>
    </source>
</evidence>
<sequence length="90" mass="8947">MSSTVFPDFDGVGGSRDLAAIVGGLFTVGLVVAVLMLVISAVTWAVCSAAGNYQAAARARTGAWVSIGAAALTGAGVAWTNFLIDLGSTL</sequence>
<dbReference type="EMBL" id="QMIG01000013">
    <property type="protein sequence ID" value="RAW13300.1"/>
    <property type="molecule type" value="Genomic_DNA"/>
</dbReference>
<keyword evidence="3" id="KW-1185">Reference proteome</keyword>
<keyword evidence="1" id="KW-0472">Membrane</keyword>
<evidence type="ECO:0000256" key="1">
    <source>
        <dbReference type="SAM" id="Phobius"/>
    </source>
</evidence>
<evidence type="ECO:0000313" key="2">
    <source>
        <dbReference type="EMBL" id="RAW13300.1"/>
    </source>
</evidence>
<keyword evidence="1" id="KW-1133">Transmembrane helix</keyword>
<comment type="caution">
    <text evidence="2">The sequence shown here is derived from an EMBL/GenBank/DDBJ whole genome shotgun (WGS) entry which is preliminary data.</text>
</comment>
<keyword evidence="1" id="KW-0812">Transmembrane</keyword>
<gene>
    <name evidence="2" type="ORF">DPM12_13070</name>
</gene>
<accession>A0A329QLS9</accession>
<dbReference type="AlphaFoldDB" id="A0A329QLS9"/>
<dbReference type="Pfam" id="PF19607">
    <property type="entry name" value="DUF6112"/>
    <property type="match status" value="1"/>
</dbReference>
<dbReference type="InterPro" id="IPR046094">
    <property type="entry name" value="DUF6112"/>
</dbReference>
<name>A0A329QLS9_9ACTN</name>
<organism evidence="2 3">
    <name type="scientific">Phytoactinopolyspora halophila</name>
    <dbReference type="NCBI Taxonomy" id="1981511"/>
    <lineage>
        <taxon>Bacteria</taxon>
        <taxon>Bacillati</taxon>
        <taxon>Actinomycetota</taxon>
        <taxon>Actinomycetes</taxon>
        <taxon>Jiangellales</taxon>
        <taxon>Jiangellaceae</taxon>
        <taxon>Phytoactinopolyspora</taxon>
    </lineage>
</organism>